<dbReference type="EMBL" id="SJPG01000001">
    <property type="protein sequence ID" value="TWT59772.1"/>
    <property type="molecule type" value="Genomic_DNA"/>
</dbReference>
<protein>
    <submittedName>
        <fullName evidence="2">ECF sigma factor</fullName>
    </submittedName>
</protein>
<organism evidence="2 3">
    <name type="scientific">Rubinisphaera italica</name>
    <dbReference type="NCBI Taxonomy" id="2527969"/>
    <lineage>
        <taxon>Bacteria</taxon>
        <taxon>Pseudomonadati</taxon>
        <taxon>Planctomycetota</taxon>
        <taxon>Planctomycetia</taxon>
        <taxon>Planctomycetales</taxon>
        <taxon>Planctomycetaceae</taxon>
        <taxon>Rubinisphaera</taxon>
    </lineage>
</organism>
<dbReference type="RefSeq" id="WP_146501965.1">
    <property type="nucleotide sequence ID" value="NZ_SJPG01000001.1"/>
</dbReference>
<dbReference type="AlphaFoldDB" id="A0A5C5XCX8"/>
<dbReference type="OrthoDB" id="291381at2"/>
<accession>A0A5C5XCX8</accession>
<evidence type="ECO:0000313" key="3">
    <source>
        <dbReference type="Proteomes" id="UP000316095"/>
    </source>
</evidence>
<dbReference type="InterPro" id="IPR053812">
    <property type="entry name" value="HTH_Sigma70_ECF-like"/>
</dbReference>
<name>A0A5C5XCX8_9PLAN</name>
<dbReference type="Proteomes" id="UP000316095">
    <property type="component" value="Unassembled WGS sequence"/>
</dbReference>
<keyword evidence="3" id="KW-1185">Reference proteome</keyword>
<sequence>MSGPHSEADLTHWISTLKIGDSRATEIIWTAYFEKVVRLAQFKLKGFTMRVVDEEDVAIAVMNSLFRSVREGQIRRLSDRTDLWRILVLMTTHKVIDQIRHTHRERRGSGLVRGDSAFAGLDHNGQNGINQVIGEEPSPEIIVTLAEQKQQLIEQLGDERLKTIAIAKFDGYTNEELAANQQCSIRTIERKVRLIRSLWAQYLQNSSQQD</sequence>
<gene>
    <name evidence="2" type="ORF">Pan54_04820</name>
</gene>
<feature type="domain" description="RNA polymerase sigma-70 ECF-like HTH" evidence="1">
    <location>
        <begin position="8"/>
        <end position="200"/>
    </location>
</feature>
<dbReference type="Pfam" id="PF07638">
    <property type="entry name" value="Sigma70_ECF"/>
    <property type="match status" value="1"/>
</dbReference>
<evidence type="ECO:0000259" key="1">
    <source>
        <dbReference type="Pfam" id="PF07638"/>
    </source>
</evidence>
<proteinExistence type="predicted"/>
<comment type="caution">
    <text evidence="2">The sequence shown here is derived from an EMBL/GenBank/DDBJ whole genome shotgun (WGS) entry which is preliminary data.</text>
</comment>
<reference evidence="2 3" key="1">
    <citation type="submission" date="2019-02" db="EMBL/GenBank/DDBJ databases">
        <title>Deep-cultivation of Planctomycetes and their phenomic and genomic characterization uncovers novel biology.</title>
        <authorList>
            <person name="Wiegand S."/>
            <person name="Jogler M."/>
            <person name="Boedeker C."/>
            <person name="Pinto D."/>
            <person name="Vollmers J."/>
            <person name="Rivas-Marin E."/>
            <person name="Kohn T."/>
            <person name="Peeters S.H."/>
            <person name="Heuer A."/>
            <person name="Rast P."/>
            <person name="Oberbeckmann S."/>
            <person name="Bunk B."/>
            <person name="Jeske O."/>
            <person name="Meyerdierks A."/>
            <person name="Storesund J.E."/>
            <person name="Kallscheuer N."/>
            <person name="Luecker S."/>
            <person name="Lage O.M."/>
            <person name="Pohl T."/>
            <person name="Merkel B.J."/>
            <person name="Hornburger P."/>
            <person name="Mueller R.-W."/>
            <person name="Bruemmer F."/>
            <person name="Labrenz M."/>
            <person name="Spormann A.M."/>
            <person name="Op Den Camp H."/>
            <person name="Overmann J."/>
            <person name="Amann R."/>
            <person name="Jetten M.S.M."/>
            <person name="Mascher T."/>
            <person name="Medema M.H."/>
            <person name="Devos D.P."/>
            <person name="Kaster A.-K."/>
            <person name="Ovreas L."/>
            <person name="Rohde M."/>
            <person name="Galperin M.Y."/>
            <person name="Jogler C."/>
        </authorList>
    </citation>
    <scope>NUCLEOTIDE SEQUENCE [LARGE SCALE GENOMIC DNA]</scope>
    <source>
        <strain evidence="2 3">Pan54</strain>
    </source>
</reference>
<evidence type="ECO:0000313" key="2">
    <source>
        <dbReference type="EMBL" id="TWT59772.1"/>
    </source>
</evidence>